<evidence type="ECO:0000259" key="6">
    <source>
        <dbReference type="PROSITE" id="PS50850"/>
    </source>
</evidence>
<feature type="transmembrane region" description="Helical" evidence="5">
    <location>
        <begin position="139"/>
        <end position="159"/>
    </location>
</feature>
<dbReference type="Gene3D" id="1.20.1250.20">
    <property type="entry name" value="MFS general substrate transporter like domains"/>
    <property type="match status" value="2"/>
</dbReference>
<dbReference type="Proteomes" id="UP000076959">
    <property type="component" value="Unassembled WGS sequence"/>
</dbReference>
<dbReference type="Pfam" id="PF07690">
    <property type="entry name" value="MFS_1"/>
    <property type="match status" value="1"/>
</dbReference>
<feature type="transmembrane region" description="Helical" evidence="5">
    <location>
        <begin position="352"/>
        <end position="375"/>
    </location>
</feature>
<feature type="transmembrane region" description="Helical" evidence="5">
    <location>
        <begin position="289"/>
        <end position="313"/>
    </location>
</feature>
<feature type="transmembrane region" description="Helical" evidence="5">
    <location>
        <begin position="77"/>
        <end position="94"/>
    </location>
</feature>
<dbReference type="SUPFAM" id="SSF103473">
    <property type="entry name" value="MFS general substrate transporter"/>
    <property type="match status" value="1"/>
</dbReference>
<dbReference type="RefSeq" id="WP_063703467.1">
    <property type="nucleotide sequence ID" value="NZ_LUUB01000079.1"/>
</dbReference>
<sequence>MRADDRNRAWIVVALLFIFMVINFADKAVIGIAAVPIMQELEIGPRQFGLVGSSFFLLFAVSSVATGFLVNRVQTRWVLPAMGFIWALTQFPMIGSVGLETLVACRIALGAGEGPTTPVALHSAYKWFPNELRTLPTAIIVQGGAIGVMVALPLLNWIIMRWTWHWAFGSLGLAGIVWCALWLVFGREGSLDDGGAKAKDAAQSCLRVGYAHLLLSPTILACWAASFGANWALSLALSWQGAYLIKGLGLAQSSIGFLGALAAGGSAVAMLATGWYSQRLLSRGVSSRVARGILGGSSVALGGAALAMLPYVPGVPVKIALTTLGLALPSAIYVISNAVVGEIAPAVQRGALLAIGTAVASSGGLLAPYIMGSVIESATTPLDGFNTGFFMCGVIMLVGGAIAMALVNPEREAKRRSTRLQPLAAST</sequence>
<evidence type="ECO:0000256" key="1">
    <source>
        <dbReference type="ARBA" id="ARBA00004141"/>
    </source>
</evidence>
<feature type="transmembrane region" description="Helical" evidence="5">
    <location>
        <begin position="166"/>
        <end position="185"/>
    </location>
</feature>
<comment type="subcellular location">
    <subcellularLocation>
        <location evidence="1">Membrane</location>
        <topology evidence="1">Multi-pass membrane protein</topology>
    </subcellularLocation>
</comment>
<feature type="transmembrane region" description="Helical" evidence="5">
    <location>
        <begin position="12"/>
        <end position="38"/>
    </location>
</feature>
<keyword evidence="4 5" id="KW-0472">Membrane</keyword>
<feature type="domain" description="Major facilitator superfamily (MFS) profile" evidence="6">
    <location>
        <begin position="12"/>
        <end position="411"/>
    </location>
</feature>
<feature type="transmembrane region" description="Helical" evidence="5">
    <location>
        <begin position="387"/>
        <end position="407"/>
    </location>
</feature>
<dbReference type="InterPro" id="IPR050382">
    <property type="entry name" value="MFS_Na/Anion_cotransporter"/>
</dbReference>
<protein>
    <recommendedName>
        <fullName evidence="6">Major facilitator superfamily (MFS) profile domain-containing protein</fullName>
    </recommendedName>
</protein>
<keyword evidence="8" id="KW-1185">Reference proteome</keyword>
<dbReference type="PROSITE" id="PS50850">
    <property type="entry name" value="MFS"/>
    <property type="match status" value="1"/>
</dbReference>
<evidence type="ECO:0000256" key="5">
    <source>
        <dbReference type="SAM" id="Phobius"/>
    </source>
</evidence>
<evidence type="ECO:0000256" key="4">
    <source>
        <dbReference type="ARBA" id="ARBA00023136"/>
    </source>
</evidence>
<dbReference type="PANTHER" id="PTHR11662">
    <property type="entry name" value="SOLUTE CARRIER FAMILY 17"/>
    <property type="match status" value="1"/>
</dbReference>
<keyword evidence="2 5" id="KW-0812">Transmembrane</keyword>
<feature type="transmembrane region" description="Helical" evidence="5">
    <location>
        <begin position="255"/>
        <end position="277"/>
    </location>
</feature>
<evidence type="ECO:0000313" key="7">
    <source>
        <dbReference type="EMBL" id="OAF05408.1"/>
    </source>
</evidence>
<evidence type="ECO:0000313" key="8">
    <source>
        <dbReference type="Proteomes" id="UP000076959"/>
    </source>
</evidence>
<dbReference type="AlphaFoldDB" id="A0A176YHB2"/>
<evidence type="ECO:0000256" key="3">
    <source>
        <dbReference type="ARBA" id="ARBA00022989"/>
    </source>
</evidence>
<dbReference type="InterPro" id="IPR036259">
    <property type="entry name" value="MFS_trans_sf"/>
</dbReference>
<dbReference type="InterPro" id="IPR011701">
    <property type="entry name" value="MFS"/>
</dbReference>
<dbReference type="GO" id="GO:0016020">
    <property type="term" value="C:membrane"/>
    <property type="evidence" value="ECO:0007669"/>
    <property type="project" value="UniProtKB-SubCell"/>
</dbReference>
<evidence type="ECO:0000256" key="2">
    <source>
        <dbReference type="ARBA" id="ARBA00022692"/>
    </source>
</evidence>
<name>A0A176YHB2_9BRAD</name>
<dbReference type="PANTHER" id="PTHR11662:SF450">
    <property type="entry name" value="BLR1003 PROTEIN"/>
    <property type="match status" value="1"/>
</dbReference>
<dbReference type="EMBL" id="LUUB01000079">
    <property type="protein sequence ID" value="OAF05408.1"/>
    <property type="molecule type" value="Genomic_DNA"/>
</dbReference>
<comment type="caution">
    <text evidence="7">The sequence shown here is derived from an EMBL/GenBank/DDBJ whole genome shotgun (WGS) entry which is preliminary data.</text>
</comment>
<accession>A0A176YHB2</accession>
<dbReference type="GO" id="GO:0022857">
    <property type="term" value="F:transmembrane transporter activity"/>
    <property type="evidence" value="ECO:0007669"/>
    <property type="project" value="InterPro"/>
</dbReference>
<keyword evidence="3 5" id="KW-1133">Transmembrane helix</keyword>
<feature type="transmembrane region" description="Helical" evidence="5">
    <location>
        <begin position="50"/>
        <end position="70"/>
    </location>
</feature>
<dbReference type="OrthoDB" id="4474610at2"/>
<feature type="transmembrane region" description="Helical" evidence="5">
    <location>
        <begin position="319"/>
        <end position="340"/>
    </location>
</feature>
<organism evidence="7 8">
    <name type="scientific">Bradyrhizobium centrolobii</name>
    <dbReference type="NCBI Taxonomy" id="1505087"/>
    <lineage>
        <taxon>Bacteria</taxon>
        <taxon>Pseudomonadati</taxon>
        <taxon>Pseudomonadota</taxon>
        <taxon>Alphaproteobacteria</taxon>
        <taxon>Hyphomicrobiales</taxon>
        <taxon>Nitrobacteraceae</taxon>
        <taxon>Bradyrhizobium</taxon>
    </lineage>
</organism>
<gene>
    <name evidence="7" type="ORF">AYJ54_00430</name>
</gene>
<reference evidence="7 8" key="1">
    <citation type="submission" date="2016-03" db="EMBL/GenBank/DDBJ databases">
        <title>Draft Genome Sequence of the Strain BR 10245 (Bradyrhizobium sp.) isolated from nodules of Centrolobium paraense.</title>
        <authorList>
            <person name="Simoes-Araujo J.L.Sr."/>
            <person name="Barauna A.C."/>
            <person name="Silva K."/>
            <person name="Zilli J.E."/>
        </authorList>
    </citation>
    <scope>NUCLEOTIDE SEQUENCE [LARGE SCALE GENOMIC DNA]</scope>
    <source>
        <strain evidence="7 8">BR 10245</strain>
    </source>
</reference>
<dbReference type="InterPro" id="IPR020846">
    <property type="entry name" value="MFS_dom"/>
</dbReference>
<proteinExistence type="predicted"/>
<dbReference type="STRING" id="1505087.AYJ54_00430"/>